<dbReference type="GO" id="GO:0006355">
    <property type="term" value="P:regulation of DNA-templated transcription"/>
    <property type="evidence" value="ECO:0007669"/>
    <property type="project" value="InterPro"/>
</dbReference>
<evidence type="ECO:0000259" key="4">
    <source>
        <dbReference type="PROSITE" id="PS50043"/>
    </source>
</evidence>
<dbReference type="GO" id="GO:0003677">
    <property type="term" value="F:DNA binding"/>
    <property type="evidence" value="ECO:0007669"/>
    <property type="project" value="UniProtKB-KW"/>
</dbReference>
<evidence type="ECO:0000256" key="3">
    <source>
        <dbReference type="ARBA" id="ARBA00023163"/>
    </source>
</evidence>
<evidence type="ECO:0000313" key="6">
    <source>
        <dbReference type="Proteomes" id="UP000094256"/>
    </source>
</evidence>
<accession>A0A1B3ZDV5</accession>
<name>A0A1B3ZDV5_9SPHN</name>
<organism evidence="5 6">
    <name type="scientific">Sphingomonas panacis</name>
    <dbReference type="NCBI Taxonomy" id="1560345"/>
    <lineage>
        <taxon>Bacteria</taxon>
        <taxon>Pseudomonadati</taxon>
        <taxon>Pseudomonadota</taxon>
        <taxon>Alphaproteobacteria</taxon>
        <taxon>Sphingomonadales</taxon>
        <taxon>Sphingomonadaceae</taxon>
        <taxon>Sphingomonas</taxon>
    </lineage>
</organism>
<dbReference type="KEGG" id="span:AWL63_18385"/>
<dbReference type="PROSITE" id="PS50043">
    <property type="entry name" value="HTH_LUXR_2"/>
    <property type="match status" value="1"/>
</dbReference>
<dbReference type="AlphaFoldDB" id="A0A1B3ZDV5"/>
<dbReference type="Gene3D" id="1.10.10.10">
    <property type="entry name" value="Winged helix-like DNA-binding domain superfamily/Winged helix DNA-binding domain"/>
    <property type="match status" value="1"/>
</dbReference>
<keyword evidence="1" id="KW-0805">Transcription regulation</keyword>
<keyword evidence="6" id="KW-1185">Reference proteome</keyword>
<evidence type="ECO:0000313" key="5">
    <source>
        <dbReference type="EMBL" id="AOH85610.1"/>
    </source>
</evidence>
<dbReference type="Gene3D" id="3.30.450.80">
    <property type="entry name" value="Transcription factor LuxR-like, autoinducer-binding domain"/>
    <property type="match status" value="1"/>
</dbReference>
<dbReference type="RefSeq" id="WP_069206145.1">
    <property type="nucleotide sequence ID" value="NZ_CP014168.1"/>
</dbReference>
<dbReference type="SUPFAM" id="SSF46894">
    <property type="entry name" value="C-terminal effector domain of the bipartite response regulators"/>
    <property type="match status" value="1"/>
</dbReference>
<dbReference type="SUPFAM" id="SSF75516">
    <property type="entry name" value="Pheromone-binding domain of LuxR-like quorum-sensing transcription factors"/>
    <property type="match status" value="1"/>
</dbReference>
<dbReference type="PANTHER" id="PTHR44688">
    <property type="entry name" value="DNA-BINDING TRANSCRIPTIONAL ACTIVATOR DEVR_DOSR"/>
    <property type="match status" value="1"/>
</dbReference>
<dbReference type="SMART" id="SM00421">
    <property type="entry name" value="HTH_LUXR"/>
    <property type="match status" value="1"/>
</dbReference>
<dbReference type="InterPro" id="IPR016032">
    <property type="entry name" value="Sig_transdc_resp-reg_C-effctor"/>
</dbReference>
<dbReference type="InterPro" id="IPR000792">
    <property type="entry name" value="Tscrpt_reg_LuxR_C"/>
</dbReference>
<proteinExistence type="predicted"/>
<dbReference type="STRING" id="1560345.AWL63_18385"/>
<dbReference type="InterPro" id="IPR036693">
    <property type="entry name" value="TF_LuxR_autoind-bd_dom_sf"/>
</dbReference>
<keyword evidence="3" id="KW-0804">Transcription</keyword>
<dbReference type="InterPro" id="IPR036388">
    <property type="entry name" value="WH-like_DNA-bd_sf"/>
</dbReference>
<dbReference type="Pfam" id="PF00196">
    <property type="entry name" value="GerE"/>
    <property type="match status" value="1"/>
</dbReference>
<protein>
    <recommendedName>
        <fullName evidence="4">HTH luxR-type domain-containing protein</fullName>
    </recommendedName>
</protein>
<keyword evidence="2" id="KW-0238">DNA-binding</keyword>
<reference evidence="5 6" key="1">
    <citation type="submission" date="2016-01" db="EMBL/GenBank/DDBJ databases">
        <title>Complete genome and mega plasmid sequence of Sphingomonas panacis DCY99 elicits systemic resistance in rice to Xanthomonas oryzae.</title>
        <authorList>
            <person name="Kim Y.J."/>
            <person name="Yang D.C."/>
            <person name="Sing P."/>
        </authorList>
    </citation>
    <scope>NUCLEOTIDE SEQUENCE [LARGE SCALE GENOMIC DNA]</scope>
    <source>
        <strain evidence="5 6">DCY99</strain>
    </source>
</reference>
<feature type="domain" description="HTH luxR-type" evidence="4">
    <location>
        <begin position="156"/>
        <end position="221"/>
    </location>
</feature>
<dbReference type="PANTHER" id="PTHR44688:SF16">
    <property type="entry name" value="DNA-BINDING TRANSCRIPTIONAL ACTIVATOR DEVR_DOSR"/>
    <property type="match status" value="1"/>
</dbReference>
<dbReference type="Proteomes" id="UP000094256">
    <property type="component" value="Chromosome"/>
</dbReference>
<evidence type="ECO:0000256" key="1">
    <source>
        <dbReference type="ARBA" id="ARBA00023015"/>
    </source>
</evidence>
<gene>
    <name evidence="5" type="ORF">AWL63_18385</name>
</gene>
<evidence type="ECO:0000256" key="2">
    <source>
        <dbReference type="ARBA" id="ARBA00023125"/>
    </source>
</evidence>
<dbReference type="InterPro" id="IPR005143">
    <property type="entry name" value="TF_LuxR_autoind-bd_dom"/>
</dbReference>
<dbReference type="EMBL" id="CP014168">
    <property type="protein sequence ID" value="AOH85610.1"/>
    <property type="molecule type" value="Genomic_DNA"/>
</dbReference>
<sequence length="229" mass="25246">MAAMIHILETFCTMSGFRWFSLSHLGSPGEPTVKMVDVTNFPLAARETSLVHPLHLNNPMAMAVANCATSVSWSDIPKRVRLTDQHVRLLELLSVHGLRYGVTVAVRIPGDRGGLVNFASDDPSAALDEGRYAAELLAPHAFEAVRRIAGLVPPTNHASNLPLTGRQTECLMLVAQGKSDWEAGRILGLSDQTVHDHVETVRRRYGVRRRTQLVVQTLYDGHLSFHDVL</sequence>
<dbReference type="Pfam" id="PF03472">
    <property type="entry name" value="Autoind_bind"/>
    <property type="match status" value="1"/>
</dbReference>
<dbReference type="PRINTS" id="PR00038">
    <property type="entry name" value="HTHLUXR"/>
</dbReference>